<reference evidence="2" key="1">
    <citation type="submission" date="2022-11" db="UniProtKB">
        <authorList>
            <consortium name="WormBaseParasite"/>
        </authorList>
    </citation>
    <scope>IDENTIFICATION</scope>
</reference>
<organism evidence="1 2">
    <name type="scientific">Panagrolaimus sp. JU765</name>
    <dbReference type="NCBI Taxonomy" id="591449"/>
    <lineage>
        <taxon>Eukaryota</taxon>
        <taxon>Metazoa</taxon>
        <taxon>Ecdysozoa</taxon>
        <taxon>Nematoda</taxon>
        <taxon>Chromadorea</taxon>
        <taxon>Rhabditida</taxon>
        <taxon>Tylenchina</taxon>
        <taxon>Panagrolaimomorpha</taxon>
        <taxon>Panagrolaimoidea</taxon>
        <taxon>Panagrolaimidae</taxon>
        <taxon>Panagrolaimus</taxon>
    </lineage>
</organism>
<evidence type="ECO:0000313" key="1">
    <source>
        <dbReference type="Proteomes" id="UP000887576"/>
    </source>
</evidence>
<protein>
    <submittedName>
        <fullName evidence="2">J domain-containing protein</fullName>
    </submittedName>
</protein>
<sequence length="137" mass="15917">MATLYDVLGCSRQATCEQILAEYRAKVTAVHPDKFPDEEKSEAQEKFRELQNAKEILCNPTKRRHYDAYLALGTSMSLNEWMQNQEKLQQTLHWASSNTSPQMIEHPAQPTSINVNHTEKWTRHHSPTISAFRNYEI</sequence>
<dbReference type="WBParaSite" id="JU765_v2.g10247.t1">
    <property type="protein sequence ID" value="JU765_v2.g10247.t1"/>
    <property type="gene ID" value="JU765_v2.g10247"/>
</dbReference>
<accession>A0AC34PV26</accession>
<proteinExistence type="predicted"/>
<dbReference type="Proteomes" id="UP000887576">
    <property type="component" value="Unplaced"/>
</dbReference>
<evidence type="ECO:0000313" key="2">
    <source>
        <dbReference type="WBParaSite" id="JU765_v2.g10247.t1"/>
    </source>
</evidence>
<name>A0AC34PV26_9BILA</name>